<dbReference type="Pfam" id="PF00153">
    <property type="entry name" value="Mito_carr"/>
    <property type="match status" value="3"/>
</dbReference>
<feature type="repeat" description="Solcar" evidence="10">
    <location>
        <begin position="522"/>
        <end position="641"/>
    </location>
</feature>
<feature type="region of interest" description="Disordered" evidence="11">
    <location>
        <begin position="274"/>
        <end position="309"/>
    </location>
</feature>
<accession>A0A9P5H8D3</accession>
<feature type="chain" id="PRO_5040511797" description="Mitochondrial carrier protein" evidence="12">
    <location>
        <begin position="20"/>
        <end position="653"/>
    </location>
</feature>
<dbReference type="GO" id="GO:0016020">
    <property type="term" value="C:membrane"/>
    <property type="evidence" value="ECO:0007669"/>
    <property type="project" value="UniProtKB-SubCell"/>
</dbReference>
<evidence type="ECO:0008006" key="15">
    <source>
        <dbReference type="Google" id="ProtNLM"/>
    </source>
</evidence>
<feature type="active site" evidence="9">
    <location>
        <position position="84"/>
    </location>
</feature>
<dbReference type="Proteomes" id="UP000722485">
    <property type="component" value="Unassembled WGS sequence"/>
</dbReference>
<evidence type="ECO:0000256" key="6">
    <source>
        <dbReference type="ARBA" id="ARBA00022792"/>
    </source>
</evidence>
<feature type="region of interest" description="Disordered" evidence="11">
    <location>
        <begin position="225"/>
        <end position="259"/>
    </location>
</feature>
<proteinExistence type="inferred from homology"/>
<dbReference type="GO" id="GO:0004252">
    <property type="term" value="F:serine-type endopeptidase activity"/>
    <property type="evidence" value="ECO:0007669"/>
    <property type="project" value="InterPro"/>
</dbReference>
<dbReference type="OrthoDB" id="415315at2759"/>
<dbReference type="PRINTS" id="PR00727">
    <property type="entry name" value="LEADERPTASE"/>
</dbReference>
<evidence type="ECO:0000256" key="12">
    <source>
        <dbReference type="SAM" id="SignalP"/>
    </source>
</evidence>
<dbReference type="CDD" id="cd06530">
    <property type="entry name" value="S26_SPase_I"/>
    <property type="match status" value="1"/>
</dbReference>
<feature type="region of interest" description="Disordered" evidence="11">
    <location>
        <begin position="555"/>
        <end position="587"/>
    </location>
</feature>
<keyword evidence="5" id="KW-0677">Repeat</keyword>
<dbReference type="InterPro" id="IPR018108">
    <property type="entry name" value="MCP_transmembrane"/>
</dbReference>
<evidence type="ECO:0000256" key="5">
    <source>
        <dbReference type="ARBA" id="ARBA00022737"/>
    </source>
</evidence>
<dbReference type="InterPro" id="IPR019533">
    <property type="entry name" value="Peptidase_S26"/>
</dbReference>
<feature type="repeat" description="Solcar" evidence="10">
    <location>
        <begin position="323"/>
        <end position="411"/>
    </location>
</feature>
<evidence type="ECO:0000256" key="4">
    <source>
        <dbReference type="ARBA" id="ARBA00022692"/>
    </source>
</evidence>
<dbReference type="InterPro" id="IPR023395">
    <property type="entry name" value="MCP_dom_sf"/>
</dbReference>
<dbReference type="Gene3D" id="1.50.40.10">
    <property type="entry name" value="Mitochondrial carrier domain"/>
    <property type="match status" value="2"/>
</dbReference>
<dbReference type="PROSITE" id="PS50920">
    <property type="entry name" value="SOLCAR"/>
    <property type="match status" value="3"/>
</dbReference>
<dbReference type="FunFam" id="1.50.40.10:FF:000095">
    <property type="entry name" value="Mitochondrial carrier protein"/>
    <property type="match status" value="1"/>
</dbReference>
<sequence>MRATAWKLFGFATWIPVIAIFNLHVAELTVVDGNSMFPLLNDEKDSTLRRDVIFNYKWSPQENLERGMVVTLRSPMHPESIAIKRVVALENDVVQTKAPHPLPTVRVPQGHVWVEGDGPPGSSLDSNTYGPVSKQLLTGRVTYVIYPFRKFGTLRWREHPAAADRVKRSELSDPPQEGAFQESKPSKFSTSSSPSLDRHATPTPPPASALSLRLPGFFACSPATSPGSSPRSLFSPPTCGDPASSAVPRAAPPSPWRMPLGLQDSPLVFAPATTTNPTAASDYAPSPGHRDAGQTGRRLDSNSAGLSPNQIMTNEDVESEARPPYLHAMIAGGIGGSTGDLLMHSLDTVKTRQQGDPHHPPKYTSLGQSYYTIWRQEGIRRGLYGGWIPALSGSFPGTVLFFGTYEWSKRFLIDHGLQQHLAYLSAGFLGDLASSIVYVPSEVLKTRLQLQGRYNNTHFHSGYNYRGTIDAARTIVRTEGASALFYGYKATLYRDLPFSALQFMFWEQFTTWARQYKQSRDIGVPLELLTGASAGGLAGVITCPLDVVKTRLQTQVNTPTESRHPKDPNPQIRHISTSSPNTHRPRPGAVALEASSVVTGLKVIYRTEGMAGWFRGVGPRGVWTFIQSGCMLFLYQRILRQLDVMMPVEHEDL</sequence>
<dbReference type="GO" id="GO:0006465">
    <property type="term" value="P:signal peptide processing"/>
    <property type="evidence" value="ECO:0007669"/>
    <property type="project" value="InterPro"/>
</dbReference>
<evidence type="ECO:0000256" key="8">
    <source>
        <dbReference type="ARBA" id="ARBA00023136"/>
    </source>
</evidence>
<evidence type="ECO:0000256" key="9">
    <source>
        <dbReference type="PIRSR" id="PIRSR600223-1"/>
    </source>
</evidence>
<feature type="region of interest" description="Disordered" evidence="11">
    <location>
        <begin position="164"/>
        <end position="208"/>
    </location>
</feature>
<dbReference type="PANTHER" id="PTHR45667">
    <property type="entry name" value="S-ADENOSYLMETHIONINE MITOCHONDRIAL CARRIER PROTEIN"/>
    <property type="match status" value="1"/>
</dbReference>
<evidence type="ECO:0000256" key="10">
    <source>
        <dbReference type="PROSITE-ProRule" id="PRU00282"/>
    </source>
</evidence>
<feature type="compositionally biased region" description="Basic and acidic residues" evidence="11">
    <location>
        <begin position="288"/>
        <end position="300"/>
    </location>
</feature>
<evidence type="ECO:0000256" key="7">
    <source>
        <dbReference type="ARBA" id="ARBA00022989"/>
    </source>
</evidence>
<keyword evidence="12" id="KW-0732">Signal</keyword>
<feature type="signal peptide" evidence="12">
    <location>
        <begin position="1"/>
        <end position="19"/>
    </location>
</feature>
<keyword evidence="4 10" id="KW-0812">Transmembrane</keyword>
<name>A0A9P5H8D3_9HYPO</name>
<keyword evidence="14" id="KW-1185">Reference proteome</keyword>
<reference evidence="13" key="1">
    <citation type="submission" date="2020-03" db="EMBL/GenBank/DDBJ databases">
        <title>Draft Genome Sequence of Cylindrodendrum hubeiense.</title>
        <authorList>
            <person name="Buettner E."/>
            <person name="Kellner H."/>
        </authorList>
    </citation>
    <scope>NUCLEOTIDE SEQUENCE</scope>
    <source>
        <strain evidence="13">IHI 201604</strain>
    </source>
</reference>
<gene>
    <name evidence="13" type="ORF">G7Z17_g9832</name>
</gene>
<comment type="similarity">
    <text evidence="2">Belongs to the mitochondrial carrier (TC 2.A.29) family.</text>
</comment>
<dbReference type="EMBL" id="JAANBB010000296">
    <property type="protein sequence ID" value="KAF7544581.1"/>
    <property type="molecule type" value="Genomic_DNA"/>
</dbReference>
<protein>
    <recommendedName>
        <fullName evidence="15">Mitochondrial carrier protein</fullName>
    </recommendedName>
</protein>
<keyword evidence="3" id="KW-0813">Transport</keyword>
<dbReference type="InterPro" id="IPR036286">
    <property type="entry name" value="LexA/Signal_pep-like_sf"/>
</dbReference>
<keyword evidence="6" id="KW-0999">Mitochondrion inner membrane</keyword>
<organism evidence="13 14">
    <name type="scientific">Cylindrodendrum hubeiense</name>
    <dbReference type="NCBI Taxonomy" id="595255"/>
    <lineage>
        <taxon>Eukaryota</taxon>
        <taxon>Fungi</taxon>
        <taxon>Dikarya</taxon>
        <taxon>Ascomycota</taxon>
        <taxon>Pezizomycotina</taxon>
        <taxon>Sordariomycetes</taxon>
        <taxon>Hypocreomycetidae</taxon>
        <taxon>Hypocreales</taxon>
        <taxon>Nectriaceae</taxon>
        <taxon>Cylindrodendrum</taxon>
    </lineage>
</organism>
<evidence type="ECO:0000256" key="2">
    <source>
        <dbReference type="ARBA" id="ARBA00006375"/>
    </source>
</evidence>
<dbReference type="SUPFAM" id="SSF103506">
    <property type="entry name" value="Mitochondrial carrier"/>
    <property type="match status" value="1"/>
</dbReference>
<evidence type="ECO:0000256" key="1">
    <source>
        <dbReference type="ARBA" id="ARBA00004141"/>
    </source>
</evidence>
<feature type="active site" evidence="9">
    <location>
        <position position="35"/>
    </location>
</feature>
<dbReference type="InterPro" id="IPR000223">
    <property type="entry name" value="Pept_S26A_signal_pept_1"/>
</dbReference>
<feature type="compositionally biased region" description="Low complexity" evidence="11">
    <location>
        <begin position="186"/>
        <end position="195"/>
    </location>
</feature>
<comment type="caution">
    <text evidence="13">The sequence shown here is derived from an EMBL/GenBank/DDBJ whole genome shotgun (WGS) entry which is preliminary data.</text>
</comment>
<keyword evidence="6" id="KW-0496">Mitochondrion</keyword>
<keyword evidence="7" id="KW-1133">Transmembrane helix</keyword>
<comment type="subcellular location">
    <subcellularLocation>
        <location evidence="1">Membrane</location>
        <topology evidence="1">Multi-pass membrane protein</topology>
    </subcellularLocation>
</comment>
<dbReference type="AlphaFoldDB" id="A0A9P5H8D3"/>
<evidence type="ECO:0000313" key="14">
    <source>
        <dbReference type="Proteomes" id="UP000722485"/>
    </source>
</evidence>
<evidence type="ECO:0000313" key="13">
    <source>
        <dbReference type="EMBL" id="KAF7544581.1"/>
    </source>
</evidence>
<keyword evidence="8 10" id="KW-0472">Membrane</keyword>
<dbReference type="Gene3D" id="2.10.109.10">
    <property type="entry name" value="Umud Fragment, subunit A"/>
    <property type="match status" value="1"/>
</dbReference>
<evidence type="ECO:0000256" key="3">
    <source>
        <dbReference type="ARBA" id="ARBA00022448"/>
    </source>
</evidence>
<feature type="repeat" description="Solcar" evidence="10">
    <location>
        <begin position="418"/>
        <end position="512"/>
    </location>
</feature>
<evidence type="ECO:0000256" key="11">
    <source>
        <dbReference type="SAM" id="MobiDB-lite"/>
    </source>
</evidence>
<dbReference type="SUPFAM" id="SSF51306">
    <property type="entry name" value="LexA/Signal peptidase"/>
    <property type="match status" value="1"/>
</dbReference>